<dbReference type="SUPFAM" id="SSF47729">
    <property type="entry name" value="IHF-like DNA-binding proteins"/>
    <property type="match status" value="1"/>
</dbReference>
<dbReference type="InterPro" id="IPR010992">
    <property type="entry name" value="IHF-like_DNA-bd_dom_sf"/>
</dbReference>
<keyword evidence="1" id="KW-0226">DNA condensation</keyword>
<organism evidence="5 6">
    <name type="scientific">Ornithinibacter aureus</name>
    <dbReference type="NCBI Taxonomy" id="622664"/>
    <lineage>
        <taxon>Bacteria</taxon>
        <taxon>Bacillati</taxon>
        <taxon>Actinomycetota</taxon>
        <taxon>Actinomycetes</taxon>
        <taxon>Micrococcales</taxon>
        <taxon>Intrasporangiaceae</taxon>
        <taxon>Ornithinibacter</taxon>
    </lineage>
</organism>
<evidence type="ECO:0000256" key="4">
    <source>
        <dbReference type="SAM" id="MobiDB-lite"/>
    </source>
</evidence>
<keyword evidence="2" id="KW-0238">DNA-binding</keyword>
<dbReference type="PROSITE" id="PS00045">
    <property type="entry name" value="HISTONE_LIKE"/>
    <property type="match status" value="1"/>
</dbReference>
<evidence type="ECO:0000256" key="2">
    <source>
        <dbReference type="ARBA" id="ARBA00023125"/>
    </source>
</evidence>
<comment type="caution">
    <text evidence="5">The sequence shown here is derived from an EMBL/GenBank/DDBJ whole genome shotgun (WGS) entry which is preliminary data.</text>
</comment>
<dbReference type="InterPro" id="IPR000119">
    <property type="entry name" value="Hist_DNA-bd"/>
</dbReference>
<accession>A0ABP8JSU5</accession>
<dbReference type="InterPro" id="IPR020816">
    <property type="entry name" value="Histone-like_DNA-bd_CS"/>
</dbReference>
<name>A0ABP8JSU5_9MICO</name>
<dbReference type="RefSeq" id="WP_159900245.1">
    <property type="nucleotide sequence ID" value="NZ_BAABFX010000026.1"/>
</dbReference>
<dbReference type="PANTHER" id="PTHR33175:SF3">
    <property type="entry name" value="DNA-BINDING PROTEIN HU-BETA"/>
    <property type="match status" value="1"/>
</dbReference>
<gene>
    <name evidence="5" type="ORF">GCM10023153_17630</name>
</gene>
<keyword evidence="6" id="KW-1185">Reference proteome</keyword>
<dbReference type="CDD" id="cd13831">
    <property type="entry name" value="HU"/>
    <property type="match status" value="1"/>
</dbReference>
<evidence type="ECO:0000256" key="3">
    <source>
        <dbReference type="RuleBase" id="RU003939"/>
    </source>
</evidence>
<dbReference type="PRINTS" id="PR01727">
    <property type="entry name" value="DNABINDINGHU"/>
</dbReference>
<dbReference type="PANTHER" id="PTHR33175">
    <property type="entry name" value="DNA-BINDING PROTEIN HU"/>
    <property type="match status" value="1"/>
</dbReference>
<dbReference type="Proteomes" id="UP001500390">
    <property type="component" value="Unassembled WGS sequence"/>
</dbReference>
<evidence type="ECO:0008006" key="7">
    <source>
        <dbReference type="Google" id="ProtNLM"/>
    </source>
</evidence>
<comment type="similarity">
    <text evidence="3">Belongs to the bacterial histone-like protein family.</text>
</comment>
<evidence type="ECO:0000256" key="1">
    <source>
        <dbReference type="ARBA" id="ARBA00023067"/>
    </source>
</evidence>
<evidence type="ECO:0000313" key="5">
    <source>
        <dbReference type="EMBL" id="GAA4395543.1"/>
    </source>
</evidence>
<proteinExistence type="inferred from homology"/>
<dbReference type="EMBL" id="BAABFX010000026">
    <property type="protein sequence ID" value="GAA4395543.1"/>
    <property type="molecule type" value="Genomic_DNA"/>
</dbReference>
<sequence length="117" mass="12324">MNKADLVKELESTFGSRKAAGEALDAVLDTIIREVSRGGKVSITGFGTFDRVERAPRTGRNPHTGTSVRIPEVKAPRFRAGTAFKSYVKEPHTLPKDGTATGRAPAGTAAAKKSASA</sequence>
<reference evidence="6" key="1">
    <citation type="journal article" date="2019" name="Int. J. Syst. Evol. Microbiol.">
        <title>The Global Catalogue of Microorganisms (GCM) 10K type strain sequencing project: providing services to taxonomists for standard genome sequencing and annotation.</title>
        <authorList>
            <consortium name="The Broad Institute Genomics Platform"/>
            <consortium name="The Broad Institute Genome Sequencing Center for Infectious Disease"/>
            <person name="Wu L."/>
            <person name="Ma J."/>
        </authorList>
    </citation>
    <scope>NUCLEOTIDE SEQUENCE [LARGE SCALE GENOMIC DNA]</scope>
    <source>
        <strain evidence="6">JCM 17738</strain>
    </source>
</reference>
<protein>
    <recommendedName>
        <fullName evidence="7">HU family DNA-binding protein</fullName>
    </recommendedName>
</protein>
<feature type="region of interest" description="Disordered" evidence="4">
    <location>
        <begin position="87"/>
        <end position="117"/>
    </location>
</feature>
<dbReference type="SMART" id="SM00411">
    <property type="entry name" value="BHL"/>
    <property type="match status" value="1"/>
</dbReference>
<dbReference type="Pfam" id="PF00216">
    <property type="entry name" value="Bac_DNA_binding"/>
    <property type="match status" value="1"/>
</dbReference>
<feature type="compositionally biased region" description="Low complexity" evidence="4">
    <location>
        <begin position="98"/>
        <end position="117"/>
    </location>
</feature>
<dbReference type="Gene3D" id="4.10.520.10">
    <property type="entry name" value="IHF-like DNA-binding proteins"/>
    <property type="match status" value="1"/>
</dbReference>
<evidence type="ECO:0000313" key="6">
    <source>
        <dbReference type="Proteomes" id="UP001500390"/>
    </source>
</evidence>